<evidence type="ECO:0000256" key="1">
    <source>
        <dbReference type="ARBA" id="ARBA00011073"/>
    </source>
</evidence>
<name>D5STS6_PLAL2</name>
<sequence length="825" mass="91837">MPDYRHFTLTGTRTSRGYTTPPPGGGDRKSLPYPDRATHGEKLLQDLERAERNAQARQQSEPIREGLQFIPMRFSEGSDFDLKLQSLAGNESSGIRILSVREKGTTKEYLVAVPDGKVAGLGKKFRKYRDEDSETGRPKNEDFAASVASIEAGELADYWTEPKGALPVSDHLLWWEVWLSSSPGDEVEAWFRRVAGEQKILVSSQQVRFPDRLVILAYATITQWEAFPGLLQYLAEFRRAKLVAGEFTRLNPASQAEYIQDLLSRTQFAPSDAVRVCLLDTGVDRGHPLLEASLSVTDLQSWREEWGANDHAGHGTELAGICLFGSLVGPLYDGEQIELKHRLESVKIIPPFGRNEPPDYGPITVGAMALAETSSPHSSRVFCLAVTVEGEDHWRPTLWSAAIDQACAGALDEQQRLVIISAGNLGEEVIGKNYPAENHVSSVEDPAQAWNALTVGAYTNMAWMDEVALEGYTPIAKPGSLSPASRTSLCWNENGPYKPDVVFEGGNYARNAQCFITSVEDLDLLTTASLTKTQALLGTTRNTSAATALAARMAAILQAEYPAYWPESIRGLMVHSAEWTPQMLEEFPFRDRRQRLKVYGMGVPNLTRARRSAEGFATMVIQDHLQPYKLTSGDNATHEMHFHHLPLPRKVLEELGSTPVRMRVTLSYFIEPNPPRRGYVARYQYASHGLRFSVRRPQETPERMIARLSTTEWPIENGKKKRPFETISDDRNWDLGPEAVSVRGSIHSDAWEGTAAQLALSNLIGVYPVSGWWRYRKDRTIVEKSARYSLIVSISTSDTTVDLYNIIANEISSRISAGIATEIPT</sequence>
<evidence type="ECO:0000259" key="6">
    <source>
        <dbReference type="Pfam" id="PF00082"/>
    </source>
</evidence>
<dbReference type="STRING" id="521674.Plim_1074"/>
<evidence type="ECO:0000313" key="7">
    <source>
        <dbReference type="EMBL" id="ADG66911.1"/>
    </source>
</evidence>
<gene>
    <name evidence="7" type="ordered locus">Plim_1074</name>
</gene>
<dbReference type="PANTHER" id="PTHR43806:SF11">
    <property type="entry name" value="CEREVISIN-RELATED"/>
    <property type="match status" value="1"/>
</dbReference>
<feature type="domain" description="Peptidase S8/S53" evidence="6">
    <location>
        <begin position="272"/>
        <end position="584"/>
    </location>
</feature>
<dbReference type="PANTHER" id="PTHR43806">
    <property type="entry name" value="PEPTIDASE S8"/>
    <property type="match status" value="1"/>
</dbReference>
<evidence type="ECO:0000256" key="5">
    <source>
        <dbReference type="SAM" id="MobiDB-lite"/>
    </source>
</evidence>
<protein>
    <recommendedName>
        <fullName evidence="6">Peptidase S8/S53 domain-containing protein</fullName>
    </recommendedName>
</protein>
<dbReference type="eggNOG" id="COG1404">
    <property type="taxonomic scope" value="Bacteria"/>
</dbReference>
<keyword evidence="2" id="KW-0645">Protease</keyword>
<dbReference type="InterPro" id="IPR000209">
    <property type="entry name" value="Peptidase_S8/S53_dom"/>
</dbReference>
<dbReference type="Proteomes" id="UP000002220">
    <property type="component" value="Chromosome"/>
</dbReference>
<reference evidence="7 8" key="1">
    <citation type="journal article" date="2010" name="Stand. Genomic Sci.">
        <title>Complete genome sequence of Planctomyces limnophilus type strain (Mu 290).</title>
        <authorList>
            <person name="Labutti K."/>
            <person name="Sikorski J."/>
            <person name="Schneider S."/>
            <person name="Nolan M."/>
            <person name="Lucas S."/>
            <person name="Glavina Del Rio T."/>
            <person name="Tice H."/>
            <person name="Cheng J.F."/>
            <person name="Goodwin L."/>
            <person name="Pitluck S."/>
            <person name="Liolios K."/>
            <person name="Ivanova N."/>
            <person name="Mavromatis K."/>
            <person name="Mikhailova N."/>
            <person name="Pati A."/>
            <person name="Chen A."/>
            <person name="Palaniappan K."/>
            <person name="Land M."/>
            <person name="Hauser L."/>
            <person name="Chang Y.J."/>
            <person name="Jeffries C.D."/>
            <person name="Tindall B.J."/>
            <person name="Rohde M."/>
            <person name="Goker M."/>
            <person name="Woyke T."/>
            <person name="Bristow J."/>
            <person name="Eisen J.A."/>
            <person name="Markowitz V."/>
            <person name="Hugenholtz P."/>
            <person name="Kyrpides N.C."/>
            <person name="Klenk H.P."/>
            <person name="Lapidus A."/>
        </authorList>
    </citation>
    <scope>NUCLEOTIDE SEQUENCE [LARGE SCALE GENOMIC DNA]</scope>
    <source>
        <strain evidence="8">ATCC 43296 / DSM 3776 / IFAM 1008 / 290</strain>
    </source>
</reference>
<evidence type="ECO:0000256" key="2">
    <source>
        <dbReference type="ARBA" id="ARBA00022670"/>
    </source>
</evidence>
<comment type="similarity">
    <text evidence="1">Belongs to the peptidase S8 family.</text>
</comment>
<dbReference type="SUPFAM" id="SSF52743">
    <property type="entry name" value="Subtilisin-like"/>
    <property type="match status" value="1"/>
</dbReference>
<dbReference type="InterPro" id="IPR034074">
    <property type="entry name" value="Y4bN_pept_dom"/>
</dbReference>
<dbReference type="GO" id="GO:0004252">
    <property type="term" value="F:serine-type endopeptidase activity"/>
    <property type="evidence" value="ECO:0007669"/>
    <property type="project" value="InterPro"/>
</dbReference>
<dbReference type="PRINTS" id="PR00723">
    <property type="entry name" value="SUBTILISIN"/>
</dbReference>
<dbReference type="OrthoDB" id="9759014at2"/>
<dbReference type="InterPro" id="IPR036852">
    <property type="entry name" value="Peptidase_S8/S53_dom_sf"/>
</dbReference>
<feature type="region of interest" description="Disordered" evidence="5">
    <location>
        <begin position="1"/>
        <end position="37"/>
    </location>
</feature>
<keyword evidence="3" id="KW-0378">Hydrolase</keyword>
<dbReference type="CDD" id="cd04847">
    <property type="entry name" value="Peptidases_S8_Subtilisin_like_2"/>
    <property type="match status" value="1"/>
</dbReference>
<dbReference type="Pfam" id="PF00082">
    <property type="entry name" value="Peptidase_S8"/>
    <property type="match status" value="1"/>
</dbReference>
<accession>D5STS6</accession>
<keyword evidence="8" id="KW-1185">Reference proteome</keyword>
<dbReference type="InterPro" id="IPR050131">
    <property type="entry name" value="Peptidase_S8_subtilisin-like"/>
</dbReference>
<evidence type="ECO:0000256" key="4">
    <source>
        <dbReference type="ARBA" id="ARBA00022825"/>
    </source>
</evidence>
<dbReference type="GO" id="GO:0006508">
    <property type="term" value="P:proteolysis"/>
    <property type="evidence" value="ECO:0007669"/>
    <property type="project" value="UniProtKB-KW"/>
</dbReference>
<dbReference type="AlphaFoldDB" id="D5STS6"/>
<keyword evidence="4" id="KW-0720">Serine protease</keyword>
<proteinExistence type="inferred from homology"/>
<feature type="compositionally biased region" description="Polar residues" evidence="5">
    <location>
        <begin position="9"/>
        <end position="18"/>
    </location>
</feature>
<feature type="compositionally biased region" description="Basic and acidic residues" evidence="5">
    <location>
        <begin position="26"/>
        <end position="37"/>
    </location>
</feature>
<dbReference type="InterPro" id="IPR015500">
    <property type="entry name" value="Peptidase_S8_subtilisin-rel"/>
</dbReference>
<dbReference type="Gene3D" id="3.40.50.200">
    <property type="entry name" value="Peptidase S8/S53 domain"/>
    <property type="match status" value="1"/>
</dbReference>
<evidence type="ECO:0000256" key="3">
    <source>
        <dbReference type="ARBA" id="ARBA00022801"/>
    </source>
</evidence>
<dbReference type="EMBL" id="CP001744">
    <property type="protein sequence ID" value="ADG66911.1"/>
    <property type="molecule type" value="Genomic_DNA"/>
</dbReference>
<dbReference type="KEGG" id="plm:Plim_1074"/>
<dbReference type="HOGENOM" id="CLU_017730_1_0_0"/>
<evidence type="ECO:0000313" key="8">
    <source>
        <dbReference type="Proteomes" id="UP000002220"/>
    </source>
</evidence>
<organism evidence="7 8">
    <name type="scientific">Planctopirus limnophila (strain ATCC 43296 / DSM 3776 / IFAM 1008 / Mu 290)</name>
    <name type="common">Planctomyces limnophilus</name>
    <dbReference type="NCBI Taxonomy" id="521674"/>
    <lineage>
        <taxon>Bacteria</taxon>
        <taxon>Pseudomonadati</taxon>
        <taxon>Planctomycetota</taxon>
        <taxon>Planctomycetia</taxon>
        <taxon>Planctomycetales</taxon>
        <taxon>Planctomycetaceae</taxon>
        <taxon>Planctopirus</taxon>
    </lineage>
</organism>
<dbReference type="RefSeq" id="WP_013109342.1">
    <property type="nucleotide sequence ID" value="NC_014148.1"/>
</dbReference>